<dbReference type="EMBL" id="UYYB01115868">
    <property type="protein sequence ID" value="VDM82064.1"/>
    <property type="molecule type" value="Genomic_DNA"/>
</dbReference>
<dbReference type="Proteomes" id="UP000270094">
    <property type="component" value="Unassembled WGS sequence"/>
</dbReference>
<gene>
    <name evidence="4" type="ORF">SVUK_LOCUS17062</name>
</gene>
<evidence type="ECO:0000313" key="4">
    <source>
        <dbReference type="EMBL" id="VDM82064.1"/>
    </source>
</evidence>
<keyword evidence="5" id="KW-1185">Reference proteome</keyword>
<organism evidence="4 5">
    <name type="scientific">Strongylus vulgaris</name>
    <name type="common">Blood worm</name>
    <dbReference type="NCBI Taxonomy" id="40348"/>
    <lineage>
        <taxon>Eukaryota</taxon>
        <taxon>Metazoa</taxon>
        <taxon>Ecdysozoa</taxon>
        <taxon>Nematoda</taxon>
        <taxon>Chromadorea</taxon>
        <taxon>Rhabditida</taxon>
        <taxon>Rhabditina</taxon>
        <taxon>Rhabditomorpha</taxon>
        <taxon>Strongyloidea</taxon>
        <taxon>Strongylidae</taxon>
        <taxon>Strongylus</taxon>
    </lineage>
</organism>
<name>A0A3P7JTB9_STRVU</name>
<dbReference type="AlphaFoldDB" id="A0A3P7JTB9"/>
<feature type="signal peptide" evidence="2">
    <location>
        <begin position="1"/>
        <end position="20"/>
    </location>
</feature>
<evidence type="ECO:0000313" key="5">
    <source>
        <dbReference type="Proteomes" id="UP000270094"/>
    </source>
</evidence>
<dbReference type="InterPro" id="IPR011001">
    <property type="entry name" value="Saposin-like"/>
</dbReference>
<dbReference type="PROSITE" id="PS50015">
    <property type="entry name" value="SAP_B"/>
    <property type="match status" value="1"/>
</dbReference>
<dbReference type="InterPro" id="IPR008139">
    <property type="entry name" value="SaposinB_dom"/>
</dbReference>
<sequence length="140" mass="15908">MRTALTAVVTLSIITSLAAAYRKKPLCEMCEGLIQKIDEILEKGGDIEEAVDEFCREDVPSFLVDYCEKIISKNLKYIIEKLKVCRLSSLPPLQQFALRIYNVVFSLLNGNSYLQIWIAQDYIEHDPPEKICTDIHLGAL</sequence>
<feature type="chain" id="PRO_5018201250" description="Saposin B-type domain-containing protein" evidence="2">
    <location>
        <begin position="21"/>
        <end position="140"/>
    </location>
</feature>
<protein>
    <recommendedName>
        <fullName evidence="3">Saposin B-type domain-containing protein</fullName>
    </recommendedName>
</protein>
<reference evidence="4 5" key="1">
    <citation type="submission" date="2018-11" db="EMBL/GenBank/DDBJ databases">
        <authorList>
            <consortium name="Pathogen Informatics"/>
        </authorList>
    </citation>
    <scope>NUCLEOTIDE SEQUENCE [LARGE SCALE GENOMIC DNA]</scope>
</reference>
<keyword evidence="1" id="KW-1015">Disulfide bond</keyword>
<evidence type="ECO:0000256" key="1">
    <source>
        <dbReference type="ARBA" id="ARBA00023157"/>
    </source>
</evidence>
<dbReference type="SUPFAM" id="SSF47862">
    <property type="entry name" value="Saposin"/>
    <property type="match status" value="1"/>
</dbReference>
<proteinExistence type="predicted"/>
<keyword evidence="2" id="KW-0732">Signal</keyword>
<dbReference type="OrthoDB" id="69496at2759"/>
<accession>A0A3P7JTB9</accession>
<evidence type="ECO:0000259" key="3">
    <source>
        <dbReference type="PROSITE" id="PS50015"/>
    </source>
</evidence>
<evidence type="ECO:0000256" key="2">
    <source>
        <dbReference type="SAM" id="SignalP"/>
    </source>
</evidence>
<feature type="domain" description="Saposin B-type" evidence="3">
    <location>
        <begin position="23"/>
        <end position="140"/>
    </location>
</feature>
<dbReference type="Gene3D" id="1.10.225.10">
    <property type="entry name" value="Saposin-like"/>
    <property type="match status" value="1"/>
</dbReference>